<evidence type="ECO:0000256" key="1">
    <source>
        <dbReference type="ARBA" id="ARBA00004167"/>
    </source>
</evidence>
<dbReference type="GO" id="GO:0016020">
    <property type="term" value="C:membrane"/>
    <property type="evidence" value="ECO:0007669"/>
    <property type="project" value="UniProtKB-SubCell"/>
</dbReference>
<feature type="region of interest" description="Disordered" evidence="6">
    <location>
        <begin position="1"/>
        <end position="119"/>
    </location>
</feature>
<gene>
    <name evidence="8" type="ORF">PMAYCL1PPCAC_23230</name>
</gene>
<organism evidence="8 9">
    <name type="scientific">Pristionchus mayeri</name>
    <dbReference type="NCBI Taxonomy" id="1317129"/>
    <lineage>
        <taxon>Eukaryota</taxon>
        <taxon>Metazoa</taxon>
        <taxon>Ecdysozoa</taxon>
        <taxon>Nematoda</taxon>
        <taxon>Chromadorea</taxon>
        <taxon>Rhabditida</taxon>
        <taxon>Rhabditina</taxon>
        <taxon>Diplogasteromorpha</taxon>
        <taxon>Diplogasteroidea</taxon>
        <taxon>Neodiplogasteridae</taxon>
        <taxon>Pristionchus</taxon>
    </lineage>
</organism>
<evidence type="ECO:0000256" key="6">
    <source>
        <dbReference type="SAM" id="MobiDB-lite"/>
    </source>
</evidence>
<dbReference type="InterPro" id="IPR012968">
    <property type="entry name" value="FerIin_dom"/>
</dbReference>
<sequence>MVFGIGKKSKSSGASSATGDTSGSKSSLMKKFRGKIKDTLSGSKSKMKSTMKTFKSKTDEKTGTDSETEVEPSEKETSSKSKSSIQTQNSESSIESEESGRSRGRRKRKKMKKTARDFENTDKSGVYHIMIRVIEGRDLPGVNLRVKALVDGRSESTRVSSEKDPRWRQNLSFTLNRTMEKMSDTVLELKLYSENRLMRDKLHGEWTCFLGTILHQPDRAIISKWVALRCPRREDIMNESENVGFLRVSIAIHGNNETPPPMADDDCDEMFSGAQLQLFTLSVRLFRLHALVEPLLYPWGDSKKKHKPHYTVRVTVGDVSAESDATTISWSENMNVVALNREITLPIMWPTVINKIHFALILSKGKKPRRIIARSSILLSSIYVAGEEGFLPTFGPSFVNFYGPQKIPRLKIRRQKHPDKDFPEHRYYCRLLVSVDCFDSPSDETTVTEISRDAHKYAEPFEKYFKY</sequence>
<feature type="domain" description="C2" evidence="7">
    <location>
        <begin position="110"/>
        <end position="226"/>
    </location>
</feature>
<dbReference type="SUPFAM" id="SSF49562">
    <property type="entry name" value="C2 domain (Calcium/lipid-binding domain, CaLB)"/>
    <property type="match status" value="1"/>
</dbReference>
<dbReference type="PANTHER" id="PTHR12546:SF33">
    <property type="entry name" value="SPERM VESICLE FUSION PROTEIN FER-1"/>
    <property type="match status" value="1"/>
</dbReference>
<dbReference type="PROSITE" id="PS50004">
    <property type="entry name" value="C2"/>
    <property type="match status" value="1"/>
</dbReference>
<dbReference type="Gene3D" id="2.60.40.150">
    <property type="entry name" value="C2 domain"/>
    <property type="match status" value="1"/>
</dbReference>
<evidence type="ECO:0000313" key="8">
    <source>
        <dbReference type="EMBL" id="GMR53035.1"/>
    </source>
</evidence>
<keyword evidence="4" id="KW-1133">Transmembrane helix</keyword>
<feature type="non-terminal residue" evidence="8">
    <location>
        <position position="467"/>
    </location>
</feature>
<name>A0AAN5CZC6_9BILA</name>
<dbReference type="Pfam" id="PF00168">
    <property type="entry name" value="C2"/>
    <property type="match status" value="1"/>
</dbReference>
<dbReference type="GO" id="GO:0061025">
    <property type="term" value="P:membrane fusion"/>
    <property type="evidence" value="ECO:0007669"/>
    <property type="project" value="TreeGrafter"/>
</dbReference>
<dbReference type="SMART" id="SM01202">
    <property type="entry name" value="FerI"/>
    <property type="match status" value="1"/>
</dbReference>
<feature type="compositionally biased region" description="Low complexity" evidence="6">
    <location>
        <begin position="11"/>
        <end position="27"/>
    </location>
</feature>
<feature type="compositionally biased region" description="Low complexity" evidence="6">
    <location>
        <begin position="80"/>
        <end position="93"/>
    </location>
</feature>
<evidence type="ECO:0000259" key="7">
    <source>
        <dbReference type="PROSITE" id="PS50004"/>
    </source>
</evidence>
<evidence type="ECO:0000313" key="9">
    <source>
        <dbReference type="Proteomes" id="UP001328107"/>
    </source>
</evidence>
<proteinExistence type="predicted"/>
<dbReference type="GO" id="GO:0007009">
    <property type="term" value="P:plasma membrane organization"/>
    <property type="evidence" value="ECO:0007669"/>
    <property type="project" value="TreeGrafter"/>
</dbReference>
<keyword evidence="5" id="KW-0472">Membrane</keyword>
<feature type="compositionally biased region" description="Basic residues" evidence="6">
    <location>
        <begin position="102"/>
        <end position="113"/>
    </location>
</feature>
<dbReference type="AlphaFoldDB" id="A0AAN5CZC6"/>
<dbReference type="InterPro" id="IPR000008">
    <property type="entry name" value="C2_dom"/>
</dbReference>
<comment type="subcellular location">
    <subcellularLocation>
        <location evidence="1">Membrane</location>
        <topology evidence="1">Single-pass membrane protein</topology>
    </subcellularLocation>
</comment>
<dbReference type="InterPro" id="IPR037721">
    <property type="entry name" value="Ferlin"/>
</dbReference>
<evidence type="ECO:0000256" key="3">
    <source>
        <dbReference type="ARBA" id="ARBA00022737"/>
    </source>
</evidence>
<keyword evidence="3" id="KW-0677">Repeat</keyword>
<dbReference type="PANTHER" id="PTHR12546">
    <property type="entry name" value="FER-1-LIKE"/>
    <property type="match status" value="1"/>
</dbReference>
<comment type="caution">
    <text evidence="8">The sequence shown here is derived from an EMBL/GenBank/DDBJ whole genome shotgun (WGS) entry which is preliminary data.</text>
</comment>
<evidence type="ECO:0000256" key="4">
    <source>
        <dbReference type="ARBA" id="ARBA00022989"/>
    </source>
</evidence>
<keyword evidence="2" id="KW-0812">Transmembrane</keyword>
<protein>
    <recommendedName>
        <fullName evidence="7">C2 domain-containing protein</fullName>
    </recommendedName>
</protein>
<evidence type="ECO:0000256" key="2">
    <source>
        <dbReference type="ARBA" id="ARBA00022692"/>
    </source>
</evidence>
<dbReference type="EMBL" id="BTRK01000005">
    <property type="protein sequence ID" value="GMR53035.1"/>
    <property type="molecule type" value="Genomic_DNA"/>
</dbReference>
<accession>A0AAN5CZC6</accession>
<dbReference type="InterPro" id="IPR035892">
    <property type="entry name" value="C2_domain_sf"/>
</dbReference>
<dbReference type="Proteomes" id="UP001328107">
    <property type="component" value="Unassembled WGS sequence"/>
</dbReference>
<evidence type="ECO:0000256" key="5">
    <source>
        <dbReference type="ARBA" id="ARBA00023136"/>
    </source>
</evidence>
<reference evidence="9" key="1">
    <citation type="submission" date="2022-10" db="EMBL/GenBank/DDBJ databases">
        <title>Genome assembly of Pristionchus species.</title>
        <authorList>
            <person name="Yoshida K."/>
            <person name="Sommer R.J."/>
        </authorList>
    </citation>
    <scope>NUCLEOTIDE SEQUENCE [LARGE SCALE GENOMIC DNA]</scope>
    <source>
        <strain evidence="9">RS5460</strain>
    </source>
</reference>
<keyword evidence="9" id="KW-1185">Reference proteome</keyword>